<evidence type="ECO:0000256" key="1">
    <source>
        <dbReference type="SAM" id="MobiDB-lite"/>
    </source>
</evidence>
<evidence type="ECO:0000313" key="2">
    <source>
        <dbReference type="EMBL" id="KIK99913.1"/>
    </source>
</evidence>
<accession>A0A0D0DWW0</accession>
<protein>
    <submittedName>
        <fullName evidence="2">Uncharacterized protein</fullName>
    </submittedName>
</protein>
<dbReference type="InParanoid" id="A0A0D0DWW0"/>
<feature type="region of interest" description="Disordered" evidence="1">
    <location>
        <begin position="45"/>
        <end position="78"/>
    </location>
</feature>
<proteinExistence type="predicted"/>
<organism evidence="2 3">
    <name type="scientific">Paxillus rubicundulus Ve08.2h10</name>
    <dbReference type="NCBI Taxonomy" id="930991"/>
    <lineage>
        <taxon>Eukaryota</taxon>
        <taxon>Fungi</taxon>
        <taxon>Dikarya</taxon>
        <taxon>Basidiomycota</taxon>
        <taxon>Agaricomycotina</taxon>
        <taxon>Agaricomycetes</taxon>
        <taxon>Agaricomycetidae</taxon>
        <taxon>Boletales</taxon>
        <taxon>Paxilineae</taxon>
        <taxon>Paxillaceae</taxon>
        <taxon>Paxillus</taxon>
    </lineage>
</organism>
<dbReference type="AlphaFoldDB" id="A0A0D0DWW0"/>
<feature type="compositionally biased region" description="Basic and acidic residues" evidence="1">
    <location>
        <begin position="45"/>
        <end position="56"/>
    </location>
</feature>
<sequence length="78" mass="8477">MFSSTTHESGMQQRKFQSGKGSGGSGGFEVDRLYTAVRVDWISRRQDRPGPAHSGDHLLSVGCNGTQGTKPRDIIVSR</sequence>
<feature type="region of interest" description="Disordered" evidence="1">
    <location>
        <begin position="1"/>
        <end position="27"/>
    </location>
</feature>
<name>A0A0D0DWW0_9AGAM</name>
<keyword evidence="3" id="KW-1185">Reference proteome</keyword>
<dbReference type="HOGENOM" id="CLU_2622725_0_0_1"/>
<dbReference type="Proteomes" id="UP000054538">
    <property type="component" value="Unassembled WGS sequence"/>
</dbReference>
<evidence type="ECO:0000313" key="3">
    <source>
        <dbReference type="Proteomes" id="UP000054538"/>
    </source>
</evidence>
<feature type="compositionally biased region" description="Polar residues" evidence="1">
    <location>
        <begin position="1"/>
        <end position="16"/>
    </location>
</feature>
<dbReference type="EMBL" id="KN824846">
    <property type="protein sequence ID" value="KIK99913.1"/>
    <property type="molecule type" value="Genomic_DNA"/>
</dbReference>
<reference evidence="2 3" key="1">
    <citation type="submission" date="2014-04" db="EMBL/GenBank/DDBJ databases">
        <authorList>
            <consortium name="DOE Joint Genome Institute"/>
            <person name="Kuo A."/>
            <person name="Kohler A."/>
            <person name="Jargeat P."/>
            <person name="Nagy L.G."/>
            <person name="Floudas D."/>
            <person name="Copeland A."/>
            <person name="Barry K.W."/>
            <person name="Cichocki N."/>
            <person name="Veneault-Fourrey C."/>
            <person name="LaButti K."/>
            <person name="Lindquist E.A."/>
            <person name="Lipzen A."/>
            <person name="Lundell T."/>
            <person name="Morin E."/>
            <person name="Murat C."/>
            <person name="Sun H."/>
            <person name="Tunlid A."/>
            <person name="Henrissat B."/>
            <person name="Grigoriev I.V."/>
            <person name="Hibbett D.S."/>
            <person name="Martin F."/>
            <person name="Nordberg H.P."/>
            <person name="Cantor M.N."/>
            <person name="Hua S.X."/>
        </authorList>
    </citation>
    <scope>NUCLEOTIDE SEQUENCE [LARGE SCALE GENOMIC DNA]</scope>
    <source>
        <strain evidence="2 3">Ve08.2h10</strain>
    </source>
</reference>
<reference evidence="3" key="2">
    <citation type="submission" date="2015-01" db="EMBL/GenBank/DDBJ databases">
        <title>Evolutionary Origins and Diversification of the Mycorrhizal Mutualists.</title>
        <authorList>
            <consortium name="DOE Joint Genome Institute"/>
            <consortium name="Mycorrhizal Genomics Consortium"/>
            <person name="Kohler A."/>
            <person name="Kuo A."/>
            <person name="Nagy L.G."/>
            <person name="Floudas D."/>
            <person name="Copeland A."/>
            <person name="Barry K.W."/>
            <person name="Cichocki N."/>
            <person name="Veneault-Fourrey C."/>
            <person name="LaButti K."/>
            <person name="Lindquist E.A."/>
            <person name="Lipzen A."/>
            <person name="Lundell T."/>
            <person name="Morin E."/>
            <person name="Murat C."/>
            <person name="Riley R."/>
            <person name="Ohm R."/>
            <person name="Sun H."/>
            <person name="Tunlid A."/>
            <person name="Henrissat B."/>
            <person name="Grigoriev I.V."/>
            <person name="Hibbett D.S."/>
            <person name="Martin F."/>
        </authorList>
    </citation>
    <scope>NUCLEOTIDE SEQUENCE [LARGE SCALE GENOMIC DNA]</scope>
    <source>
        <strain evidence="3">Ve08.2h10</strain>
    </source>
</reference>
<gene>
    <name evidence="2" type="ORF">PAXRUDRAFT_822186</name>
</gene>